<feature type="signal peptide" evidence="3">
    <location>
        <begin position="1"/>
        <end position="29"/>
    </location>
</feature>
<dbReference type="Pfam" id="PF10195">
    <property type="entry name" value="Phospho_p8"/>
    <property type="match status" value="1"/>
</dbReference>
<reference evidence="4 5" key="1">
    <citation type="submission" date="2015-08" db="EMBL/GenBank/DDBJ databases">
        <title>The genome of the Asian arowana (Scleropages formosus).</title>
        <authorList>
            <person name="Tan M.H."/>
            <person name="Gan H.M."/>
            <person name="Croft L.J."/>
            <person name="Austin C.M."/>
        </authorList>
    </citation>
    <scope>NUCLEOTIDE SEQUENCE [LARGE SCALE GENOMIC DNA]</scope>
    <source>
        <strain evidence="4">Aro1</strain>
    </source>
</reference>
<dbReference type="GO" id="GO:0045786">
    <property type="term" value="P:negative regulation of cell cycle"/>
    <property type="evidence" value="ECO:0007669"/>
    <property type="project" value="TreeGrafter"/>
</dbReference>
<feature type="chain" id="PRO_5006145933" evidence="3">
    <location>
        <begin position="30"/>
        <end position="100"/>
    </location>
</feature>
<accession>A0A0P7Y467</accession>
<dbReference type="EMBL" id="JARO02010749">
    <property type="protein sequence ID" value="KPP60446.1"/>
    <property type="molecule type" value="Genomic_DNA"/>
</dbReference>
<dbReference type="GO" id="GO:0008285">
    <property type="term" value="P:negative regulation of cell population proliferation"/>
    <property type="evidence" value="ECO:0007669"/>
    <property type="project" value="TreeGrafter"/>
</dbReference>
<organism evidence="4 5">
    <name type="scientific">Scleropages formosus</name>
    <name type="common">Asian bonytongue</name>
    <name type="synonym">Osteoglossum formosum</name>
    <dbReference type="NCBI Taxonomy" id="113540"/>
    <lineage>
        <taxon>Eukaryota</taxon>
        <taxon>Metazoa</taxon>
        <taxon>Chordata</taxon>
        <taxon>Craniata</taxon>
        <taxon>Vertebrata</taxon>
        <taxon>Euteleostomi</taxon>
        <taxon>Actinopterygii</taxon>
        <taxon>Neopterygii</taxon>
        <taxon>Teleostei</taxon>
        <taxon>Osteoglossocephala</taxon>
        <taxon>Osteoglossomorpha</taxon>
        <taxon>Osteoglossiformes</taxon>
        <taxon>Osteoglossidae</taxon>
        <taxon>Scleropages</taxon>
    </lineage>
</organism>
<dbReference type="InterPro" id="IPR018792">
    <property type="entry name" value="NUPR1-like"/>
</dbReference>
<proteinExistence type="inferred from homology"/>
<evidence type="ECO:0000256" key="1">
    <source>
        <dbReference type="ARBA" id="ARBA00009380"/>
    </source>
</evidence>
<keyword evidence="3" id="KW-0732">Signal</keyword>
<dbReference type="PANTHER" id="PTHR17149">
    <property type="entry name" value="NUCLEAR PROTEIN 1 AND 2"/>
    <property type="match status" value="1"/>
</dbReference>
<evidence type="ECO:0000313" key="5">
    <source>
        <dbReference type="Proteomes" id="UP000034805"/>
    </source>
</evidence>
<evidence type="ECO:0000313" key="4">
    <source>
        <dbReference type="EMBL" id="KPP60446.1"/>
    </source>
</evidence>
<protein>
    <submittedName>
        <fullName evidence="4">Uncharacterized protein</fullName>
    </submittedName>
</protein>
<comment type="similarity">
    <text evidence="1">Belongs to the NUPR family.</text>
</comment>
<evidence type="ECO:0000256" key="3">
    <source>
        <dbReference type="SAM" id="SignalP"/>
    </source>
</evidence>
<dbReference type="GO" id="GO:0005634">
    <property type="term" value="C:nucleus"/>
    <property type="evidence" value="ECO:0007669"/>
    <property type="project" value="TreeGrafter"/>
</dbReference>
<dbReference type="Proteomes" id="UP000034805">
    <property type="component" value="Unassembled WGS sequence"/>
</dbReference>
<feature type="region of interest" description="Disordered" evidence="2">
    <location>
        <begin position="28"/>
        <end position="100"/>
    </location>
</feature>
<gene>
    <name evidence="4" type="ORF">Z043_121557</name>
</gene>
<dbReference type="AlphaFoldDB" id="A0A0P7Y467"/>
<evidence type="ECO:0000256" key="2">
    <source>
        <dbReference type="SAM" id="MobiDB-lite"/>
    </source>
</evidence>
<comment type="caution">
    <text evidence="4">The sequence shown here is derived from an EMBL/GenBank/DDBJ whole genome shotgun (WGS) entry which is preliminary data.</text>
</comment>
<sequence>MGPSGCVSGFAVHCGGCVILLLLTAPRNPRSPAKRSDLDPCPADWTELDTPDQRLLSDSSHSRKGRMKREASSDTNRPNPAGHLRKIAIKLRNGEKKGQA</sequence>
<name>A0A0P7Y467_SCLFO</name>